<organism evidence="8">
    <name type="scientific">Mesorhizobium sp. WSM2240</name>
    <dbReference type="NCBI Taxonomy" id="3228851"/>
    <lineage>
        <taxon>Bacteria</taxon>
        <taxon>Pseudomonadati</taxon>
        <taxon>Pseudomonadota</taxon>
        <taxon>Alphaproteobacteria</taxon>
        <taxon>Hyphomicrobiales</taxon>
        <taxon>Phyllobacteriaceae</taxon>
        <taxon>Mesorhizobium</taxon>
    </lineage>
</organism>
<dbReference type="AlphaFoldDB" id="A0AAU8CRR5"/>
<dbReference type="Gene3D" id="2.30.30.50">
    <property type="match status" value="1"/>
</dbReference>
<dbReference type="SUPFAM" id="SSF50090">
    <property type="entry name" value="Electron transport accessory proteins"/>
    <property type="match status" value="1"/>
</dbReference>
<evidence type="ECO:0000259" key="7">
    <source>
        <dbReference type="Pfam" id="PF21006"/>
    </source>
</evidence>
<evidence type="ECO:0000256" key="2">
    <source>
        <dbReference type="ARBA" id="ARBA00009098"/>
    </source>
</evidence>
<dbReference type="EMBL" id="CP159253">
    <property type="protein sequence ID" value="XCG49547.1"/>
    <property type="molecule type" value="Genomic_DNA"/>
</dbReference>
<dbReference type="Gene3D" id="1.10.472.20">
    <property type="entry name" value="Nitrile hydratase, beta subunit"/>
    <property type="match status" value="1"/>
</dbReference>
<evidence type="ECO:0000313" key="8">
    <source>
        <dbReference type="EMBL" id="XCG49547.1"/>
    </source>
</evidence>
<dbReference type="InterPro" id="IPR003168">
    <property type="entry name" value="Nitrile_hydratase_bsu"/>
</dbReference>
<feature type="domain" description="Nitrile hydratase beta subunit" evidence="6">
    <location>
        <begin position="140"/>
        <end position="236"/>
    </location>
</feature>
<reference evidence="8" key="1">
    <citation type="submission" date="2024-06" db="EMBL/GenBank/DDBJ databases">
        <title>Mesorhizobium karijinii sp. nov., a symbiont of the iconic Swainsona formosa from arid Australia.</title>
        <authorList>
            <person name="Hill Y.J."/>
            <person name="Watkin E.L.J."/>
            <person name="O'Hara G.W."/>
            <person name="Terpolilli J."/>
            <person name="Tye M.L."/>
            <person name="Kohlmeier M.G."/>
        </authorList>
    </citation>
    <scope>NUCLEOTIDE SEQUENCE</scope>
    <source>
        <strain evidence="8">WSM2240</strain>
    </source>
</reference>
<proteinExistence type="inferred from homology"/>
<gene>
    <name evidence="8" type="primary">nthB</name>
    <name evidence="8" type="ORF">ABVK50_02640</name>
</gene>
<dbReference type="GO" id="GO:0018822">
    <property type="term" value="F:nitrile hydratase activity"/>
    <property type="evidence" value="ECO:0007669"/>
    <property type="project" value="UniProtKB-EC"/>
</dbReference>
<dbReference type="InterPro" id="IPR008990">
    <property type="entry name" value="Elect_transpt_acc-like_dom_sf"/>
</dbReference>
<protein>
    <recommendedName>
        <fullName evidence="3">nitrile hydratase</fullName>
        <ecNumber evidence="3">4.2.1.84</ecNumber>
    </recommendedName>
</protein>
<dbReference type="RefSeq" id="WP_353642921.1">
    <property type="nucleotide sequence ID" value="NZ_CP159253.1"/>
</dbReference>
<dbReference type="InterPro" id="IPR042262">
    <property type="entry name" value="CN_hydtase_beta_C"/>
</dbReference>
<evidence type="ECO:0000259" key="6">
    <source>
        <dbReference type="Pfam" id="PF02211"/>
    </source>
</evidence>
<dbReference type="InterPro" id="IPR024690">
    <property type="entry name" value="CN_hydtase_beta_dom_C"/>
</dbReference>
<comment type="catalytic activity">
    <reaction evidence="5">
        <text>an aliphatic primary amide = an aliphatic nitrile + H2O</text>
        <dbReference type="Rhea" id="RHEA:12673"/>
        <dbReference type="ChEBI" id="CHEBI:15377"/>
        <dbReference type="ChEBI" id="CHEBI:65285"/>
        <dbReference type="ChEBI" id="CHEBI:80291"/>
        <dbReference type="EC" id="4.2.1.84"/>
    </reaction>
</comment>
<dbReference type="NCBIfam" id="TIGR03888">
    <property type="entry name" value="nitrile_beta"/>
    <property type="match status" value="1"/>
</dbReference>
<name>A0AAU8CRR5_9HYPH</name>
<dbReference type="GO" id="GO:0046914">
    <property type="term" value="F:transition metal ion binding"/>
    <property type="evidence" value="ECO:0007669"/>
    <property type="project" value="InterPro"/>
</dbReference>
<dbReference type="Pfam" id="PF21006">
    <property type="entry name" value="NHase_beta_N"/>
    <property type="match status" value="1"/>
</dbReference>
<dbReference type="EC" id="4.2.1.84" evidence="3"/>
<evidence type="ECO:0000256" key="4">
    <source>
        <dbReference type="ARBA" id="ARBA00023239"/>
    </source>
</evidence>
<comment type="similarity">
    <text evidence="2">Belongs to the nitrile hydratase subunit beta family.</text>
</comment>
<evidence type="ECO:0000256" key="5">
    <source>
        <dbReference type="ARBA" id="ARBA00044877"/>
    </source>
</evidence>
<sequence>MKLQHYLGGLEGLGPVSTDTRVFIEPWEARIFGIHTAMMALSAQLPLPATPSLFNTVWTWADLRKGAEGLNPFDYFKFRYYEKWLSGISGYFIEHGYITAEELDALTEDYYQDPFKPLPAAGDTTIDNRVVQYLVEGDSPKCDVIVTVEFSAGDAVRINDVPSLEHTRLPGYLRNKIGTVETIYPGAYAYLCDTGPDGVGPAMAVYCVRFDPADLWPGNSEPNFSLYADLYARYVAAVDDAIVEKTA</sequence>
<evidence type="ECO:0000256" key="1">
    <source>
        <dbReference type="ARBA" id="ARBA00004042"/>
    </source>
</evidence>
<comment type="function">
    <text evidence="1">NHase catalyzes the hydration of various nitrile compounds to the corresponding amides.</text>
</comment>
<keyword evidence="4 8" id="KW-0456">Lyase</keyword>
<dbReference type="InterPro" id="IPR049054">
    <property type="entry name" value="CN_hydtase_beta-like_N"/>
</dbReference>
<dbReference type="Pfam" id="PF02211">
    <property type="entry name" value="NHase_beta_C"/>
    <property type="match status" value="1"/>
</dbReference>
<evidence type="ECO:0000256" key="3">
    <source>
        <dbReference type="ARBA" id="ARBA00013079"/>
    </source>
</evidence>
<feature type="domain" description="Nitrile hydratase beta subunit-like N-terminal" evidence="7">
    <location>
        <begin position="1"/>
        <end position="120"/>
    </location>
</feature>
<accession>A0AAU8CRR5</accession>